<keyword evidence="3" id="KW-0547">Nucleotide-binding</keyword>
<gene>
    <name evidence="7" type="ORF">OBRU01_02086</name>
</gene>
<comment type="subcellular location">
    <subcellularLocation>
        <location evidence="1">Cytoplasm</location>
    </subcellularLocation>
</comment>
<dbReference type="SMART" id="SM00382">
    <property type="entry name" value="AAA"/>
    <property type="match status" value="2"/>
</dbReference>
<dbReference type="InterPro" id="IPR003960">
    <property type="entry name" value="ATPase_AAA_CS"/>
</dbReference>
<dbReference type="STRING" id="104452.A0A0L7LLW5"/>
<dbReference type="Pfam" id="PF00004">
    <property type="entry name" value="AAA"/>
    <property type="match status" value="2"/>
</dbReference>
<reference evidence="7 8" key="1">
    <citation type="journal article" date="2015" name="Genome Biol. Evol.">
        <title>The genome of winter moth (Operophtera brumata) provides a genomic perspective on sexual dimorphism and phenology.</title>
        <authorList>
            <person name="Derks M.F."/>
            <person name="Smit S."/>
            <person name="Salis L."/>
            <person name="Schijlen E."/>
            <person name="Bossers A."/>
            <person name="Mateman C."/>
            <person name="Pijl A.S."/>
            <person name="de Ridder D."/>
            <person name="Groenen M.A."/>
            <person name="Visser M.E."/>
            <person name="Megens H.J."/>
        </authorList>
    </citation>
    <scope>NUCLEOTIDE SEQUENCE [LARGE SCALE GENOMIC DNA]</scope>
    <source>
        <strain evidence="7">WM2013NL</strain>
        <tissue evidence="7">Head and thorax</tissue>
    </source>
</reference>
<dbReference type="InterPro" id="IPR041569">
    <property type="entry name" value="AAA_lid_3"/>
</dbReference>
<protein>
    <submittedName>
        <fullName evidence="7">Spermatogenesis-associated protein 5</fullName>
    </submittedName>
</protein>
<organism evidence="7 8">
    <name type="scientific">Operophtera brumata</name>
    <name type="common">Winter moth</name>
    <name type="synonym">Phalaena brumata</name>
    <dbReference type="NCBI Taxonomy" id="104452"/>
    <lineage>
        <taxon>Eukaryota</taxon>
        <taxon>Metazoa</taxon>
        <taxon>Ecdysozoa</taxon>
        <taxon>Arthropoda</taxon>
        <taxon>Hexapoda</taxon>
        <taxon>Insecta</taxon>
        <taxon>Pterygota</taxon>
        <taxon>Neoptera</taxon>
        <taxon>Endopterygota</taxon>
        <taxon>Lepidoptera</taxon>
        <taxon>Glossata</taxon>
        <taxon>Ditrysia</taxon>
        <taxon>Geometroidea</taxon>
        <taxon>Geometridae</taxon>
        <taxon>Larentiinae</taxon>
        <taxon>Operophtera</taxon>
    </lineage>
</organism>
<dbReference type="InterPro" id="IPR003593">
    <property type="entry name" value="AAA+_ATPase"/>
</dbReference>
<keyword evidence="8" id="KW-1185">Reference proteome</keyword>
<feature type="domain" description="AAA+ ATPase" evidence="6">
    <location>
        <begin position="516"/>
        <end position="652"/>
    </location>
</feature>
<dbReference type="SUPFAM" id="SSF52540">
    <property type="entry name" value="P-loop containing nucleoside triphosphate hydrolases"/>
    <property type="match status" value="2"/>
</dbReference>
<dbReference type="GO" id="GO:0016887">
    <property type="term" value="F:ATP hydrolysis activity"/>
    <property type="evidence" value="ECO:0007669"/>
    <property type="project" value="InterPro"/>
</dbReference>
<keyword evidence="4" id="KW-0067">ATP-binding</keyword>
<feature type="domain" description="AAA+ ATPase" evidence="6">
    <location>
        <begin position="258"/>
        <end position="395"/>
    </location>
</feature>
<comment type="caution">
    <text evidence="7">The sequence shown here is derived from an EMBL/GenBank/DDBJ whole genome shotgun (WGS) entry which is preliminary data.</text>
</comment>
<dbReference type="EMBL" id="JTDY01000621">
    <property type="protein sequence ID" value="KOB76442.1"/>
    <property type="molecule type" value="Genomic_DNA"/>
</dbReference>
<evidence type="ECO:0000256" key="2">
    <source>
        <dbReference type="ARBA" id="ARBA00022490"/>
    </source>
</evidence>
<evidence type="ECO:0000256" key="3">
    <source>
        <dbReference type="ARBA" id="ARBA00022741"/>
    </source>
</evidence>
<dbReference type="InterPro" id="IPR050168">
    <property type="entry name" value="AAA_ATPase_domain"/>
</dbReference>
<dbReference type="InterPro" id="IPR003959">
    <property type="entry name" value="ATPase_AAA_core"/>
</dbReference>
<dbReference type="PANTHER" id="PTHR23077">
    <property type="entry name" value="AAA-FAMILY ATPASE"/>
    <property type="match status" value="1"/>
</dbReference>
<proteinExistence type="inferred from homology"/>
<dbReference type="PROSITE" id="PS00674">
    <property type="entry name" value="AAA"/>
    <property type="match status" value="1"/>
</dbReference>
<dbReference type="PANTHER" id="PTHR23077:SF27">
    <property type="entry name" value="ATPASE FAMILY GENE 2 PROTEIN HOMOLOG A"/>
    <property type="match status" value="1"/>
</dbReference>
<evidence type="ECO:0000256" key="1">
    <source>
        <dbReference type="ARBA" id="ARBA00004496"/>
    </source>
</evidence>
<dbReference type="CDD" id="cd19511">
    <property type="entry name" value="RecA-like_CDC48_r2-like"/>
    <property type="match status" value="1"/>
</dbReference>
<evidence type="ECO:0000259" key="6">
    <source>
        <dbReference type="SMART" id="SM00382"/>
    </source>
</evidence>
<keyword evidence="2" id="KW-0963">Cytoplasm</keyword>
<dbReference type="GO" id="GO:0005737">
    <property type="term" value="C:cytoplasm"/>
    <property type="evidence" value="ECO:0007669"/>
    <property type="project" value="UniProtKB-SubCell"/>
</dbReference>
<dbReference type="Gene3D" id="1.10.8.60">
    <property type="match status" value="2"/>
</dbReference>
<dbReference type="Pfam" id="PF17862">
    <property type="entry name" value="AAA_lid_3"/>
    <property type="match status" value="2"/>
</dbReference>
<dbReference type="FunFam" id="3.40.50.300:FF:000567">
    <property type="entry name" value="ATPase, AAA family protein"/>
    <property type="match status" value="1"/>
</dbReference>
<evidence type="ECO:0000313" key="7">
    <source>
        <dbReference type="EMBL" id="KOB76442.1"/>
    </source>
</evidence>
<name>A0A0L7LLW5_OPEBR</name>
<dbReference type="Proteomes" id="UP000037510">
    <property type="component" value="Unassembled WGS sequence"/>
</dbReference>
<evidence type="ECO:0000313" key="8">
    <source>
        <dbReference type="Proteomes" id="UP000037510"/>
    </source>
</evidence>
<comment type="similarity">
    <text evidence="5">Belongs to the AAA ATPase family. AFG2 subfamily.</text>
</comment>
<dbReference type="AlphaFoldDB" id="A0A0L7LLW5"/>
<dbReference type="GO" id="GO:0005524">
    <property type="term" value="F:ATP binding"/>
    <property type="evidence" value="ECO:0007669"/>
    <property type="project" value="UniProtKB-KW"/>
</dbReference>
<dbReference type="InterPro" id="IPR027417">
    <property type="entry name" value="P-loop_NTPase"/>
</dbReference>
<dbReference type="Gene3D" id="3.40.50.300">
    <property type="entry name" value="P-loop containing nucleotide triphosphate hydrolases"/>
    <property type="match status" value="2"/>
</dbReference>
<accession>A0A0L7LLW5</accession>
<sequence length="745" mass="82842">MPPKLKKTLWVDCELCGCSITANDKNTHVEFKCARDQVKCPYVEDGKLYTWLQRTGPLPEGPPKDAVMVHPSASLLLGAVIGAPLQLTRDGAPSMVKRMWPSKASAPAAVILPAAGLSEAWSNDNKMITVSVIQDQIPDASYITIKMLNHKTDTDICGILKEHFYNNFVSLGAVLTFYYFGKKLEIEVVNIKSEKRDNFNKTWFVLSEHTVWDMQNETVQKVKRKPIDLGGVGDILEEIQTFINISFDKSGLTANFQPTRGLLLYGHSGIGKTAICKYLIENLNCFHIEVNGPAIFSKYFGETESSMKSLFTKAVQNEPSIILVDEIETICPKRTSGSTEQERRVTSAFVSLLDGLHEDTSRVFVLATTQKPETIDPMLRRFGRLDKEIEVPVPDRIRRKEILYSLLKSLPNKVSAQELEAISDLAHGYVAADMVNLCTQASMKCIKRSSEVIEKEDLIAALTLVRPSAMRELLIEVPNVRWSDIGGQDDLKMKLRQAVEWPLKHGESFKRLGIKPPGGVLLYGPPGCSKTMIAKALATESGLNFLSIKGPELFSKWVGESERAVRDLFTKARQVAPSIIFFDEMDAIGGERGAGEAGVHERVLAQLLTELDGVVPLNSVTILAATNRPDRMDRALLRPGRLDRLIYVPLPDFETRLQIVELKLEKMSVSDDVNSHSLATRTDGFSGAELQALCHEAALRALERDLDCPAVTMEHFEHVLKDFMPRTPTSLLKVYETFALGQKSG</sequence>
<evidence type="ECO:0000256" key="4">
    <source>
        <dbReference type="ARBA" id="ARBA00022840"/>
    </source>
</evidence>
<evidence type="ECO:0000256" key="5">
    <source>
        <dbReference type="ARBA" id="ARBA00061477"/>
    </source>
</evidence>